<keyword evidence="3" id="KW-0539">Nucleus</keyword>
<dbReference type="EMBL" id="JAAVMX010000001">
    <property type="protein sequence ID" value="KAF4513110.1"/>
    <property type="molecule type" value="Genomic_DNA"/>
</dbReference>
<name>A0A8H4V9Y8_9HYPO</name>
<keyword evidence="6" id="KW-1185">Reference proteome</keyword>
<keyword evidence="3" id="KW-0653">Protein transport</keyword>
<feature type="region of interest" description="Disordered" evidence="4">
    <location>
        <begin position="1"/>
        <end position="36"/>
    </location>
</feature>
<gene>
    <name evidence="5" type="ORF">G6O67_000427</name>
</gene>
<organism evidence="5 6">
    <name type="scientific">Ophiocordyceps sinensis</name>
    <dbReference type="NCBI Taxonomy" id="72228"/>
    <lineage>
        <taxon>Eukaryota</taxon>
        <taxon>Fungi</taxon>
        <taxon>Dikarya</taxon>
        <taxon>Ascomycota</taxon>
        <taxon>Pezizomycotina</taxon>
        <taxon>Sordariomycetes</taxon>
        <taxon>Hypocreomycetidae</taxon>
        <taxon>Hypocreales</taxon>
        <taxon>Ophiocordycipitaceae</taxon>
        <taxon>Ophiocordyceps</taxon>
    </lineage>
</organism>
<proteinExistence type="inferred from homology"/>
<keyword evidence="3" id="KW-0813">Transport</keyword>
<dbReference type="GO" id="GO:0005634">
    <property type="term" value="C:nucleus"/>
    <property type="evidence" value="ECO:0007669"/>
    <property type="project" value="UniProtKB-SubCell"/>
</dbReference>
<evidence type="ECO:0000313" key="5">
    <source>
        <dbReference type="EMBL" id="KAF4513110.1"/>
    </source>
</evidence>
<evidence type="ECO:0000256" key="4">
    <source>
        <dbReference type="SAM" id="MobiDB-lite"/>
    </source>
</evidence>
<reference evidence="5 6" key="1">
    <citation type="journal article" date="2020" name="Genome Biol. Evol.">
        <title>A new high-quality draft genome assembly of the Chinese cordyceps Ophiocordyceps sinensis.</title>
        <authorList>
            <person name="Shu R."/>
            <person name="Zhang J."/>
            <person name="Meng Q."/>
            <person name="Zhang H."/>
            <person name="Zhou G."/>
            <person name="Li M."/>
            <person name="Wu P."/>
            <person name="Zhao Y."/>
            <person name="Chen C."/>
            <person name="Qin Q."/>
        </authorList>
    </citation>
    <scope>NUCLEOTIDE SEQUENCE [LARGE SCALE GENOMIC DNA]</scope>
    <source>
        <strain evidence="5 6">IOZ07</strain>
    </source>
</reference>
<feature type="compositionally biased region" description="Acidic residues" evidence="4">
    <location>
        <begin position="22"/>
        <end position="35"/>
    </location>
</feature>
<evidence type="ECO:0000256" key="2">
    <source>
        <dbReference type="ARBA" id="ARBA00006781"/>
    </source>
</evidence>
<comment type="caution">
    <text evidence="5">The sequence shown here is derived from an EMBL/GenBank/DDBJ whole genome shotgun (WGS) entry which is preliminary data.</text>
</comment>
<protein>
    <recommendedName>
        <fullName evidence="3">Protein BCP1</fullName>
    </recommendedName>
</protein>
<dbReference type="Proteomes" id="UP000557566">
    <property type="component" value="Unassembled WGS sequence"/>
</dbReference>
<comment type="function">
    <text evidence="1 3">Involved in nuclear export, actin cytoskeleton organization and vesicular transport.</text>
</comment>
<dbReference type="PANTHER" id="PTHR13261">
    <property type="entry name" value="BRCA2 AND CDKN1A INTERACTING PROTEIN"/>
    <property type="match status" value="1"/>
</dbReference>
<sequence>MGKKRARENAANAAAEKTIDDDRMDEDAEDSDGGDDTLNFDTVDVEFEWFNFAPDIDFHGTKSLLRQLFDVDASLFDTSALADLILSQPTIGSAVKVEGEENDPFSILTVLNTHEHRANESLKKLMAYLADKARTNDALSAVDEVIKGGGQVGLVLSERLINVPSEISAPMYSMLIDEMEAAVEDKEPYEFSHYLIMSRAFHEVESTHDADKRKPKKARGERVTQYFHPEDEIFHKHALAHGNFVYTKEGDVASDSKRAFQEVGIQTIGHMLLVEGSKFEGAVKEINAVFRPQQGLQ</sequence>
<dbReference type="AlphaFoldDB" id="A0A8H4V9Y8"/>
<comment type="subcellular location">
    <subcellularLocation>
        <location evidence="3">Nucleus</location>
    </subcellularLocation>
</comment>
<dbReference type="OrthoDB" id="27543at2759"/>
<dbReference type="PANTHER" id="PTHR13261:SF0">
    <property type="entry name" value="BRCA2 AND CDKN1A-INTERACTING PROTEIN"/>
    <property type="match status" value="1"/>
</dbReference>
<dbReference type="GO" id="GO:0015031">
    <property type="term" value="P:protein transport"/>
    <property type="evidence" value="ECO:0007669"/>
    <property type="project" value="UniProtKB-KW"/>
</dbReference>
<evidence type="ECO:0000256" key="1">
    <source>
        <dbReference type="ARBA" id="ARBA00002688"/>
    </source>
</evidence>
<accession>A0A8H4V9Y8</accession>
<dbReference type="Pfam" id="PF13862">
    <property type="entry name" value="BCCIP"/>
    <property type="match status" value="1"/>
</dbReference>
<evidence type="ECO:0000256" key="3">
    <source>
        <dbReference type="PIRNR" id="PIRNR028983"/>
    </source>
</evidence>
<dbReference type="PIRSF" id="PIRSF028983">
    <property type="entry name" value="BCP1"/>
    <property type="match status" value="1"/>
</dbReference>
<comment type="similarity">
    <text evidence="2 3">Belongs to the BCP1 family.</text>
</comment>
<evidence type="ECO:0000313" key="6">
    <source>
        <dbReference type="Proteomes" id="UP000557566"/>
    </source>
</evidence>
<dbReference type="InterPro" id="IPR025602">
    <property type="entry name" value="BCP1_family"/>
</dbReference>